<geneLocation type="mitochondrion" evidence="3"/>
<keyword evidence="4" id="KW-1185">Reference proteome</keyword>
<evidence type="ECO:0000313" key="2">
    <source>
        <dbReference type="EMBL" id="CEO96947.1"/>
    </source>
</evidence>
<dbReference type="OrthoDB" id="75067at2759"/>
<keyword evidence="3" id="KW-0496">Mitochondrion</keyword>
<organism evidence="2 4">
    <name type="scientific">Plasmodiophora brassicae</name>
    <name type="common">Clubroot disease agent</name>
    <dbReference type="NCBI Taxonomy" id="37360"/>
    <lineage>
        <taxon>Eukaryota</taxon>
        <taxon>Sar</taxon>
        <taxon>Rhizaria</taxon>
        <taxon>Endomyxa</taxon>
        <taxon>Phytomyxea</taxon>
        <taxon>Plasmodiophorida</taxon>
        <taxon>Plasmodiophoridae</taxon>
        <taxon>Plasmodiophora</taxon>
    </lineage>
</organism>
<reference evidence="3 5" key="2">
    <citation type="submission" date="2018-03" db="EMBL/GenBank/DDBJ databases">
        <authorList>
            <person name="Fogelqvist J."/>
        </authorList>
    </citation>
    <scope>NUCLEOTIDE SEQUENCE [LARGE SCALE GENOMIC DNA]</scope>
</reference>
<dbReference type="Proteomes" id="UP000290189">
    <property type="component" value="Unassembled WGS sequence"/>
</dbReference>
<sequence length="126" mass="14293">MATRALRAMRGGTLQRVVACRQASSTAKVAPPHPYRVLFPPKPEPSSRLPDDFDFTWDDGQAPEPSLDVHPRFNGPHALRMLGGMFAVLFGFYQFCAWLDPPSWRTAVRKEFPNDPCKKKNWPPKD</sequence>
<evidence type="ECO:0000313" key="4">
    <source>
        <dbReference type="Proteomes" id="UP000039324"/>
    </source>
</evidence>
<dbReference type="Proteomes" id="UP000039324">
    <property type="component" value="Unassembled WGS sequence"/>
</dbReference>
<accession>A0A0G4IP40</accession>
<reference evidence="2" key="1">
    <citation type="submission" date="2015-02" db="EMBL/GenBank/DDBJ databases">
        <authorList>
            <person name="Chooi Y.-H."/>
        </authorList>
    </citation>
    <scope>NUCLEOTIDE SEQUENCE [LARGE SCALE GENOMIC DNA]</scope>
    <source>
        <strain evidence="2">E3</strain>
    </source>
</reference>
<dbReference type="EMBL" id="OVEO01000019">
    <property type="protein sequence ID" value="SPR01900.1"/>
    <property type="molecule type" value="Genomic_DNA"/>
</dbReference>
<proteinExistence type="predicted"/>
<evidence type="ECO:0000313" key="5">
    <source>
        <dbReference type="Proteomes" id="UP000290189"/>
    </source>
</evidence>
<evidence type="ECO:0000256" key="1">
    <source>
        <dbReference type="SAM" id="MobiDB-lite"/>
    </source>
</evidence>
<dbReference type="AlphaFoldDB" id="A0A0G4IP40"/>
<feature type="region of interest" description="Disordered" evidence="1">
    <location>
        <begin position="41"/>
        <end position="69"/>
    </location>
</feature>
<name>A0A0G4IP40_PLABS</name>
<protein>
    <submittedName>
        <fullName evidence="2">Uncharacterized protein</fullName>
    </submittedName>
</protein>
<gene>
    <name evidence="2" type="ORF">PBRA_005551</name>
    <name evidence="3" type="ORF">PLBR_LOCUS9115</name>
</gene>
<dbReference type="EMBL" id="CDSF01000077">
    <property type="protein sequence ID" value="CEO96947.1"/>
    <property type="molecule type" value="Genomic_DNA"/>
</dbReference>
<evidence type="ECO:0000313" key="3">
    <source>
        <dbReference type="EMBL" id="SPR01900.1"/>
    </source>
</evidence>